<gene>
    <name evidence="2" type="ORF">MUU47_01360</name>
</gene>
<proteinExistence type="predicted"/>
<evidence type="ECO:0000313" key="2">
    <source>
        <dbReference type="EMBL" id="MCS2159798.1"/>
    </source>
</evidence>
<dbReference type="EMBL" id="JALIGE010000065">
    <property type="protein sequence ID" value="MCS2159798.1"/>
    <property type="molecule type" value="Genomic_DNA"/>
</dbReference>
<name>A0ABT2DW03_9ENTR</name>
<keyword evidence="3" id="KW-1185">Reference proteome</keyword>
<comment type="caution">
    <text evidence="2">The sequence shown here is derived from an EMBL/GenBank/DDBJ whole genome shotgun (WGS) entry which is preliminary data.</text>
</comment>
<keyword evidence="1" id="KW-0732">Signal</keyword>
<dbReference type="Pfam" id="PF06551">
    <property type="entry name" value="DUF1120"/>
    <property type="match status" value="1"/>
</dbReference>
<sequence>MKKLLLVALIAAATSSAMAAPTTTLQVKGALIMSACVPNLSNGGVVDYGNIGIGGMSATDTNQIGSKDITLTITCDAPSKVAFTMMDDRSDSLHALEVESADGASSTSASAVGFEFGLGKTANNVNIGAYNVRVSNAITDGANAADISKTTSGTWKNGVGFMDSTGGAIATAAATGTLTPVAFTTGVFPMQISAAIQGTDVLAISDDTILDGQATISLVYL</sequence>
<dbReference type="RefSeq" id="WP_258986302.1">
    <property type="nucleotide sequence ID" value="NZ_JALIGE010000065.1"/>
</dbReference>
<feature type="chain" id="PRO_5045408527" evidence="1">
    <location>
        <begin position="20"/>
        <end position="221"/>
    </location>
</feature>
<accession>A0ABT2DW03</accession>
<evidence type="ECO:0000313" key="3">
    <source>
        <dbReference type="Proteomes" id="UP001205357"/>
    </source>
</evidence>
<feature type="signal peptide" evidence="1">
    <location>
        <begin position="1"/>
        <end position="19"/>
    </location>
</feature>
<reference evidence="2 3" key="1">
    <citation type="submission" date="2022-04" db="EMBL/GenBank/DDBJ databases">
        <title>Proposal of a three novel species of Scandinavium, Scandinavium hiltneri, Scandinavium manionii, Scandinavium tedordense.</title>
        <authorList>
            <person name="Maddock D.W."/>
            <person name="Brady C.L."/>
            <person name="Denman S."/>
            <person name="Arnold D."/>
        </authorList>
    </citation>
    <scope>NUCLEOTIDE SEQUENCE [LARGE SCALE GENOMIC DNA]</scope>
    <source>
        <strain evidence="2 3">H11S7</strain>
    </source>
</reference>
<organism evidence="2 3">
    <name type="scientific">Scandinavium hiltneri</name>
    <dbReference type="NCBI Taxonomy" id="2926519"/>
    <lineage>
        <taxon>Bacteria</taxon>
        <taxon>Pseudomonadati</taxon>
        <taxon>Pseudomonadota</taxon>
        <taxon>Gammaproteobacteria</taxon>
        <taxon>Enterobacterales</taxon>
        <taxon>Enterobacteriaceae</taxon>
        <taxon>Scandinavium</taxon>
    </lineage>
</organism>
<protein>
    <submittedName>
        <fullName evidence="2">DUF1120 domain-containing protein</fullName>
    </submittedName>
</protein>
<evidence type="ECO:0000256" key="1">
    <source>
        <dbReference type="SAM" id="SignalP"/>
    </source>
</evidence>
<dbReference type="Proteomes" id="UP001205357">
    <property type="component" value="Unassembled WGS sequence"/>
</dbReference>
<dbReference type="InterPro" id="IPR010546">
    <property type="entry name" value="DUF1120"/>
</dbReference>